<reference evidence="1 2" key="1">
    <citation type="journal article" date="2016" name="Int. J. Syst. Evol. Microbiol.">
        <title>Ensifer glycinis sp. nov., an novel rhizobial species associated with Glycine spp.</title>
        <authorList>
            <person name="Yan H."/>
            <person name="Yan J."/>
            <person name="Sui X.H."/>
            <person name="Wang E.T."/>
            <person name="Chen W.X."/>
            <person name="Zhang X.X."/>
            <person name="Chen W.F."/>
        </authorList>
    </citation>
    <scope>NUCLEOTIDE SEQUENCE [LARGE SCALE GENOMIC DNA]</scope>
    <source>
        <strain evidence="1 2">CCBAU 23380</strain>
    </source>
</reference>
<dbReference type="STRING" id="1472378.AU381_26425"/>
<dbReference type="Proteomes" id="UP000094025">
    <property type="component" value="Unassembled WGS sequence"/>
</dbReference>
<comment type="caution">
    <text evidence="1">The sequence shown here is derived from an EMBL/GenBank/DDBJ whole genome shotgun (WGS) entry which is preliminary data.</text>
</comment>
<name>A0A178XJ45_9HYPH</name>
<keyword evidence="2" id="KW-1185">Reference proteome</keyword>
<gene>
    <name evidence="1" type="ORF">AU381_26425</name>
</gene>
<organism evidence="1 2">
    <name type="scientific">Sinorhizobium glycinis</name>
    <dbReference type="NCBI Taxonomy" id="1472378"/>
    <lineage>
        <taxon>Bacteria</taxon>
        <taxon>Pseudomonadati</taxon>
        <taxon>Pseudomonadota</taxon>
        <taxon>Alphaproteobacteria</taxon>
        <taxon>Hyphomicrobiales</taxon>
        <taxon>Rhizobiaceae</taxon>
        <taxon>Sinorhizobium/Ensifer group</taxon>
        <taxon>Sinorhizobium</taxon>
    </lineage>
</organism>
<sequence>MNAHRTEIEAGHALAISIWENEGGTSAPEPMDDQYGRRIETHRPSAIYHVSAGAPARVNGNLRNIERRIKRLSLSRPRAAALRETEAR</sequence>
<dbReference type="EMBL" id="LPUX01000067">
    <property type="protein sequence ID" value="OAP35270.1"/>
    <property type="molecule type" value="Genomic_DNA"/>
</dbReference>
<protein>
    <submittedName>
        <fullName evidence="1">Uncharacterized protein</fullName>
    </submittedName>
</protein>
<evidence type="ECO:0000313" key="2">
    <source>
        <dbReference type="Proteomes" id="UP000094025"/>
    </source>
</evidence>
<dbReference type="OrthoDB" id="8096922at2"/>
<accession>A0A178XJ45</accession>
<proteinExistence type="predicted"/>
<evidence type="ECO:0000313" key="1">
    <source>
        <dbReference type="EMBL" id="OAP35270.1"/>
    </source>
</evidence>
<dbReference type="RefSeq" id="WP_064244504.1">
    <property type="nucleotide sequence ID" value="NZ_LPUX01000067.1"/>
</dbReference>
<dbReference type="AlphaFoldDB" id="A0A178XJ45"/>